<gene>
    <name evidence="2" type="ORF">Syun_014731</name>
</gene>
<dbReference type="PANTHER" id="PTHR37718">
    <property type="entry name" value="BNAC03G61340D PROTEIN"/>
    <property type="match status" value="1"/>
</dbReference>
<dbReference type="Proteomes" id="UP001420932">
    <property type="component" value="Unassembled WGS sequence"/>
</dbReference>
<name>A0AAP0PC75_9MAGN</name>
<sequence length="219" mass="25471">MAKKSLKKEKVNEAVSDNQSTQQRLPSTLSKKEVLRKRMNEEVMRSLSNQTKRTKLGKDFTSRLCDASNSGASCKERDSVERLCDQTVNESLSFECDGSWTMNDLETMEPRDSGRDIPIIENRDQNFLGFGEDAQHKLPSQFQFSNGDKASNIPNEQRKDGIDSKYMEEMYKHLEKQSDVLMESYRVMSNELHRLQVEEEMMMRKFYEITTAERLTKKV</sequence>
<organism evidence="2 3">
    <name type="scientific">Stephania yunnanensis</name>
    <dbReference type="NCBI Taxonomy" id="152371"/>
    <lineage>
        <taxon>Eukaryota</taxon>
        <taxon>Viridiplantae</taxon>
        <taxon>Streptophyta</taxon>
        <taxon>Embryophyta</taxon>
        <taxon>Tracheophyta</taxon>
        <taxon>Spermatophyta</taxon>
        <taxon>Magnoliopsida</taxon>
        <taxon>Ranunculales</taxon>
        <taxon>Menispermaceae</taxon>
        <taxon>Menispermoideae</taxon>
        <taxon>Cissampelideae</taxon>
        <taxon>Stephania</taxon>
    </lineage>
</organism>
<keyword evidence="3" id="KW-1185">Reference proteome</keyword>
<feature type="region of interest" description="Disordered" evidence="1">
    <location>
        <begin position="1"/>
        <end position="37"/>
    </location>
</feature>
<dbReference type="AlphaFoldDB" id="A0AAP0PC75"/>
<evidence type="ECO:0000313" key="2">
    <source>
        <dbReference type="EMBL" id="KAK9135401.1"/>
    </source>
</evidence>
<accession>A0AAP0PC75</accession>
<dbReference type="EMBL" id="JBBNAF010000006">
    <property type="protein sequence ID" value="KAK9135401.1"/>
    <property type="molecule type" value="Genomic_DNA"/>
</dbReference>
<proteinExistence type="predicted"/>
<comment type="caution">
    <text evidence="2">The sequence shown here is derived from an EMBL/GenBank/DDBJ whole genome shotgun (WGS) entry which is preliminary data.</text>
</comment>
<reference evidence="2 3" key="1">
    <citation type="submission" date="2024-01" db="EMBL/GenBank/DDBJ databases">
        <title>Genome assemblies of Stephania.</title>
        <authorList>
            <person name="Yang L."/>
        </authorList>
    </citation>
    <scope>NUCLEOTIDE SEQUENCE [LARGE SCALE GENOMIC DNA]</scope>
    <source>
        <strain evidence="2">YNDBR</strain>
        <tissue evidence="2">Leaf</tissue>
    </source>
</reference>
<feature type="compositionally biased region" description="Polar residues" evidence="1">
    <location>
        <begin position="15"/>
        <end position="29"/>
    </location>
</feature>
<protein>
    <submittedName>
        <fullName evidence="2">Uncharacterized protein</fullName>
    </submittedName>
</protein>
<evidence type="ECO:0000256" key="1">
    <source>
        <dbReference type="SAM" id="MobiDB-lite"/>
    </source>
</evidence>
<dbReference type="PANTHER" id="PTHR37718:SF2">
    <property type="entry name" value="OS03G0205150 PROTEIN"/>
    <property type="match status" value="1"/>
</dbReference>
<evidence type="ECO:0000313" key="3">
    <source>
        <dbReference type="Proteomes" id="UP001420932"/>
    </source>
</evidence>